<evidence type="ECO:0000313" key="2">
    <source>
        <dbReference type="Proteomes" id="UP000075635"/>
    </source>
</evidence>
<dbReference type="Proteomes" id="UP000075635">
    <property type="component" value="Unassembled WGS sequence"/>
</dbReference>
<comment type="caution">
    <text evidence="1">The sequence shown here is derived from an EMBL/GenBank/DDBJ whole genome shotgun (WGS) entry which is preliminary data.</text>
</comment>
<reference evidence="1 2" key="1">
    <citation type="submission" date="2014-02" db="EMBL/GenBank/DDBJ databases">
        <title>The small core and large imbalanced accessory genome model reveals a collaborative survival strategy of Sorangium cellulosum strains in nature.</title>
        <authorList>
            <person name="Han K."/>
            <person name="Peng R."/>
            <person name="Blom J."/>
            <person name="Li Y.-Z."/>
        </authorList>
    </citation>
    <scope>NUCLEOTIDE SEQUENCE [LARGE SCALE GENOMIC DNA]</scope>
    <source>
        <strain evidence="1 2">So0011-07</strain>
    </source>
</reference>
<organism evidence="1 2">
    <name type="scientific">Sorangium cellulosum</name>
    <name type="common">Polyangium cellulosum</name>
    <dbReference type="NCBI Taxonomy" id="56"/>
    <lineage>
        <taxon>Bacteria</taxon>
        <taxon>Pseudomonadati</taxon>
        <taxon>Myxococcota</taxon>
        <taxon>Polyangia</taxon>
        <taxon>Polyangiales</taxon>
        <taxon>Polyangiaceae</taxon>
        <taxon>Sorangium</taxon>
    </lineage>
</organism>
<sequence>MSAQEHLRQDIGARVAAWLSAVARVPQDGFTPVERFDDVPAQARADSFYWCDSIFRSELNPHNEALGARHAFHAATDDTPDLLRHELAAGGLELTVTEGRNFILVQVERSSLDILSLCGPDRTSAVRRVAEALFNTGVESNTIGVPPAAGPPAAGPVAGPVRCPVPGEVPDLEEGTVFSSNPAVDPDLLACWKDRTECGVQGGRLYFLCYKKSSQRAGFANASQWFDDRRTGVG</sequence>
<evidence type="ECO:0000313" key="1">
    <source>
        <dbReference type="EMBL" id="KYF80940.1"/>
    </source>
</evidence>
<protein>
    <submittedName>
        <fullName evidence="1">Uncharacterized protein</fullName>
    </submittedName>
</protein>
<name>A0A150RLB7_SORCE</name>
<dbReference type="AlphaFoldDB" id="A0A150RLB7"/>
<accession>A0A150RLB7</accession>
<dbReference type="EMBL" id="JEMB01002476">
    <property type="protein sequence ID" value="KYF80940.1"/>
    <property type="molecule type" value="Genomic_DNA"/>
</dbReference>
<proteinExistence type="predicted"/>
<gene>
    <name evidence="1" type="ORF">BE17_12915</name>
</gene>